<dbReference type="InterPro" id="IPR000504">
    <property type="entry name" value="RRM_dom"/>
</dbReference>
<name>A0ABC8RNC6_9AQUA</name>
<proteinExistence type="predicted"/>
<feature type="domain" description="RRM" evidence="4">
    <location>
        <begin position="1"/>
        <end position="72"/>
    </location>
</feature>
<evidence type="ECO:0000256" key="3">
    <source>
        <dbReference type="PROSITE-ProRule" id="PRU00176"/>
    </source>
</evidence>
<accession>A0ABC8RNC6</accession>
<evidence type="ECO:0000259" key="4">
    <source>
        <dbReference type="PROSITE" id="PS50102"/>
    </source>
</evidence>
<dbReference type="SUPFAM" id="SSF54928">
    <property type="entry name" value="RNA-binding domain, RBD"/>
    <property type="match status" value="1"/>
</dbReference>
<dbReference type="PANTHER" id="PTHR48032">
    <property type="entry name" value="RNA-BINDING PROTEIN MUSASHI HOMOLOG RBP6"/>
    <property type="match status" value="1"/>
</dbReference>
<comment type="caution">
    <text evidence="5">The sequence shown here is derived from an EMBL/GenBank/DDBJ whole genome shotgun (WGS) entry which is preliminary data.</text>
</comment>
<dbReference type="Proteomes" id="UP001642360">
    <property type="component" value="Unassembled WGS sequence"/>
</dbReference>
<organism evidence="5 6">
    <name type="scientific">Ilex paraguariensis</name>
    <name type="common">yerba mate</name>
    <dbReference type="NCBI Taxonomy" id="185542"/>
    <lineage>
        <taxon>Eukaryota</taxon>
        <taxon>Viridiplantae</taxon>
        <taxon>Streptophyta</taxon>
        <taxon>Embryophyta</taxon>
        <taxon>Tracheophyta</taxon>
        <taxon>Spermatophyta</taxon>
        <taxon>Magnoliopsida</taxon>
        <taxon>eudicotyledons</taxon>
        <taxon>Gunneridae</taxon>
        <taxon>Pentapetalae</taxon>
        <taxon>asterids</taxon>
        <taxon>campanulids</taxon>
        <taxon>Aquifoliales</taxon>
        <taxon>Aquifoliaceae</taxon>
        <taxon>Ilex</taxon>
    </lineage>
</organism>
<dbReference type="AlphaFoldDB" id="A0ABC8RNC6"/>
<evidence type="ECO:0000313" key="5">
    <source>
        <dbReference type="EMBL" id="CAK9146449.1"/>
    </source>
</evidence>
<dbReference type="PROSITE" id="PS50102">
    <property type="entry name" value="RRM"/>
    <property type="match status" value="1"/>
</dbReference>
<sequence length="72" mass="8363">MEVSQETDEETLKEHFGKYREVRESKALTDKVTDYRRRFGFVTFADPSVAGRVLQDEHIILGRTVIQGYSLL</sequence>
<keyword evidence="1" id="KW-0677">Repeat</keyword>
<gene>
    <name evidence="5" type="ORF">ILEXP_LOCUS14297</name>
</gene>
<dbReference type="EMBL" id="CAUOFW020001580">
    <property type="protein sequence ID" value="CAK9146449.1"/>
    <property type="molecule type" value="Genomic_DNA"/>
</dbReference>
<evidence type="ECO:0000256" key="1">
    <source>
        <dbReference type="ARBA" id="ARBA00022737"/>
    </source>
</evidence>
<dbReference type="Pfam" id="PF00076">
    <property type="entry name" value="RRM_1"/>
    <property type="match status" value="1"/>
</dbReference>
<evidence type="ECO:0000313" key="6">
    <source>
        <dbReference type="Proteomes" id="UP001642360"/>
    </source>
</evidence>
<reference evidence="5 6" key="1">
    <citation type="submission" date="2024-02" db="EMBL/GenBank/DDBJ databases">
        <authorList>
            <person name="Vignale AGUSTIN F."/>
            <person name="Sosa J E."/>
            <person name="Modenutti C."/>
        </authorList>
    </citation>
    <scope>NUCLEOTIDE SEQUENCE [LARGE SCALE GENOMIC DNA]</scope>
</reference>
<evidence type="ECO:0000256" key="2">
    <source>
        <dbReference type="ARBA" id="ARBA00022884"/>
    </source>
</evidence>
<keyword evidence="6" id="KW-1185">Reference proteome</keyword>
<protein>
    <recommendedName>
        <fullName evidence="4">RRM domain-containing protein</fullName>
    </recommendedName>
</protein>
<dbReference type="PANTHER" id="PTHR48032:SF6">
    <property type="entry name" value="RNA-BINDING (RRM_RBD_RNP MOTIFS) FAMILY PROTEIN"/>
    <property type="match status" value="1"/>
</dbReference>
<keyword evidence="2 3" id="KW-0694">RNA-binding</keyword>
<dbReference type="GO" id="GO:0003723">
    <property type="term" value="F:RNA binding"/>
    <property type="evidence" value="ECO:0007669"/>
    <property type="project" value="UniProtKB-UniRule"/>
</dbReference>
<dbReference type="InterPro" id="IPR035979">
    <property type="entry name" value="RBD_domain_sf"/>
</dbReference>
<dbReference type="Gene3D" id="3.30.70.330">
    <property type="match status" value="1"/>
</dbReference>
<dbReference type="InterPro" id="IPR012677">
    <property type="entry name" value="Nucleotide-bd_a/b_plait_sf"/>
</dbReference>